<keyword evidence="9" id="KW-0694">RNA-binding</keyword>
<dbReference type="EC" id="3.6.4.13" evidence="2"/>
<keyword evidence="3" id="KW-0150">Chloroplast</keyword>
<evidence type="ECO:0000256" key="5">
    <source>
        <dbReference type="ARBA" id="ARBA00022741"/>
    </source>
</evidence>
<dbReference type="Pfam" id="PF00270">
    <property type="entry name" value="DEAD"/>
    <property type="match status" value="1"/>
</dbReference>
<dbReference type="PANTHER" id="PTHR18934">
    <property type="entry name" value="ATP-DEPENDENT RNA HELICASE"/>
    <property type="match status" value="1"/>
</dbReference>
<gene>
    <name evidence="15" type="ORF">BCR35DRAFT_274355</name>
</gene>
<evidence type="ECO:0000256" key="11">
    <source>
        <dbReference type="ARBA" id="ARBA00047984"/>
    </source>
</evidence>
<comment type="catalytic activity">
    <reaction evidence="11">
        <text>ATP + H2O = ADP + phosphate + H(+)</text>
        <dbReference type="Rhea" id="RHEA:13065"/>
        <dbReference type="ChEBI" id="CHEBI:15377"/>
        <dbReference type="ChEBI" id="CHEBI:15378"/>
        <dbReference type="ChEBI" id="CHEBI:30616"/>
        <dbReference type="ChEBI" id="CHEBI:43474"/>
        <dbReference type="ChEBI" id="CHEBI:456216"/>
        <dbReference type="EC" id="3.6.4.13"/>
    </reaction>
</comment>
<feature type="region of interest" description="Disordered" evidence="12">
    <location>
        <begin position="405"/>
        <end position="469"/>
    </location>
</feature>
<evidence type="ECO:0000256" key="9">
    <source>
        <dbReference type="ARBA" id="ARBA00022884"/>
    </source>
</evidence>
<dbReference type="Pfam" id="PF24899">
    <property type="entry name" value="UBA_DHX29"/>
    <property type="match status" value="1"/>
</dbReference>
<keyword evidence="6 15" id="KW-0378">Hydrolase</keyword>
<dbReference type="InterPro" id="IPR011545">
    <property type="entry name" value="DEAD/DEAH_box_helicase_dom"/>
</dbReference>
<dbReference type="InParanoid" id="A0A1Y2G556"/>
<evidence type="ECO:0000256" key="7">
    <source>
        <dbReference type="ARBA" id="ARBA00022806"/>
    </source>
</evidence>
<feature type="domain" description="Helicase C-terminal" evidence="14">
    <location>
        <begin position="956"/>
        <end position="1132"/>
    </location>
</feature>
<evidence type="ECO:0000313" key="16">
    <source>
        <dbReference type="Proteomes" id="UP000193467"/>
    </source>
</evidence>
<evidence type="ECO:0000259" key="14">
    <source>
        <dbReference type="PROSITE" id="PS51194"/>
    </source>
</evidence>
<protein>
    <recommendedName>
        <fullName evidence="2">RNA helicase</fullName>
        <ecNumber evidence="2">3.6.4.13</ecNumber>
    </recommendedName>
</protein>
<dbReference type="STRING" id="106004.A0A1Y2G556"/>
<feature type="region of interest" description="Disordered" evidence="12">
    <location>
        <begin position="617"/>
        <end position="650"/>
    </location>
</feature>
<feature type="compositionally biased region" description="Basic and acidic residues" evidence="12">
    <location>
        <begin position="1487"/>
        <end position="1502"/>
    </location>
</feature>
<feature type="compositionally biased region" description="Basic and acidic residues" evidence="12">
    <location>
        <begin position="74"/>
        <end position="84"/>
    </location>
</feature>
<dbReference type="Pfam" id="PF07717">
    <property type="entry name" value="OB_NTP_bind"/>
    <property type="match status" value="1"/>
</dbReference>
<comment type="caution">
    <text evidence="15">The sequence shown here is derived from an EMBL/GenBank/DDBJ whole genome shotgun (WGS) entry which is preliminary data.</text>
</comment>
<dbReference type="FunFam" id="3.40.50.300:FF:000819">
    <property type="entry name" value="ATP dependent RNA helicase, putative"/>
    <property type="match status" value="1"/>
</dbReference>
<evidence type="ECO:0000256" key="6">
    <source>
        <dbReference type="ARBA" id="ARBA00022801"/>
    </source>
</evidence>
<dbReference type="FunFam" id="3.40.50.300:FF:000500">
    <property type="entry name" value="ATP-dependent RNA helicase DHX29"/>
    <property type="match status" value="1"/>
</dbReference>
<dbReference type="PANTHER" id="PTHR18934:SF145">
    <property type="entry name" value="ATP-DEPENDENT RNA HELICASE DHX57-RELATED"/>
    <property type="match status" value="1"/>
</dbReference>
<evidence type="ECO:0000256" key="12">
    <source>
        <dbReference type="SAM" id="MobiDB-lite"/>
    </source>
</evidence>
<feature type="compositionally biased region" description="Polar residues" evidence="12">
    <location>
        <begin position="230"/>
        <end position="258"/>
    </location>
</feature>
<keyword evidence="16" id="KW-1185">Reference proteome</keyword>
<dbReference type="InterPro" id="IPR007502">
    <property type="entry name" value="Helicase-assoc_dom"/>
</dbReference>
<dbReference type="PROSITE" id="PS51194">
    <property type="entry name" value="HELICASE_CTER"/>
    <property type="match status" value="1"/>
</dbReference>
<organism evidence="15 16">
    <name type="scientific">Leucosporidium creatinivorum</name>
    <dbReference type="NCBI Taxonomy" id="106004"/>
    <lineage>
        <taxon>Eukaryota</taxon>
        <taxon>Fungi</taxon>
        <taxon>Dikarya</taxon>
        <taxon>Basidiomycota</taxon>
        <taxon>Pucciniomycotina</taxon>
        <taxon>Microbotryomycetes</taxon>
        <taxon>Leucosporidiales</taxon>
        <taxon>Leucosporidium</taxon>
    </lineage>
</organism>
<dbReference type="SMART" id="SM00490">
    <property type="entry name" value="HELICc"/>
    <property type="match status" value="1"/>
</dbReference>
<keyword evidence="5" id="KW-0547">Nucleotide-binding</keyword>
<feature type="compositionally biased region" description="Low complexity" evidence="12">
    <location>
        <begin position="36"/>
        <end position="56"/>
    </location>
</feature>
<feature type="compositionally biased region" description="Basic residues" evidence="12">
    <location>
        <begin position="1"/>
        <end position="14"/>
    </location>
</feature>
<dbReference type="Pfam" id="PF00271">
    <property type="entry name" value="Helicase_C"/>
    <property type="match status" value="1"/>
</dbReference>
<feature type="region of interest" description="Disordered" evidence="12">
    <location>
        <begin position="902"/>
        <end position="929"/>
    </location>
</feature>
<dbReference type="SUPFAM" id="SSF52540">
    <property type="entry name" value="P-loop containing nucleoside triphosphate hydrolases"/>
    <property type="match status" value="1"/>
</dbReference>
<dbReference type="FunCoup" id="A0A1Y2G556">
    <property type="interactions" value="377"/>
</dbReference>
<feature type="domain" description="Helicase ATP-binding" evidence="13">
    <location>
        <begin position="689"/>
        <end position="860"/>
    </location>
</feature>
<dbReference type="Gene3D" id="1.20.120.1080">
    <property type="match status" value="1"/>
</dbReference>
<dbReference type="InterPro" id="IPR001650">
    <property type="entry name" value="Helicase_C-like"/>
</dbReference>
<sequence>MPPKKKSGGKKKVVSQRGFATVSVPRRKDPEEEEAAAAAAAQAEAAAAEAVQASAATTSGDAAKVESAETNGAESKEGEWDGEAMEKHELQTLSEKIRPGCDKEVSRVSKVIDYERRIAKALPGYIWTEQDLQRRILALAQASTDEETPQPTYEPEDKVVAKVATLYGTLEQLGFTKERIEECLRAVKVLDLDDVLDWLFLHCEQEELACEGPIAPVHVYTESAPPTPRVEQTNGFSFQSPSSTPARSTVASPRNGASSAPDEAAVEASLRARILAYDDEIEKEVSMEDSGDANATYAGLKLQMSEIQRAQGAAKRAAKGRGKGVTQASAEQEEWREMQVEVLKKKLKMIEGDYTFRKVDAEKLYREERTKLDAAQLSARLNGTGLDTPPSEPTSLTAAAEIISTPTETSSADAPASTDPSVPSSPSAEPSSSTTTASTAATNSPTTPSSADKGSDAESEGGGQESLFGNLLDEMPQSETNDFGTSVPVRDMALPKHFSGKTPKVNLEETVRKMDKYATVVFKVISRSRAVRASVSIRWDGGRTQSWEMQEIACYDQKQAFDYIATVALFAVSSTAVNKQLPLLFRDLWDELVLKKKEEDDELYRQQLKVFKAIAEPRLQPPPSRDPRAAKPQAAVAVEEGPRLRPEPSPEVQQRIQEELAVRQAWPSYQEMLRQRASLPIAAYRSHIMSTIEDNQCVVLCGETGCGKSTQVPSFILEHDMRKGRPVKVFCTEPRRISAISLAQRVSSELGEPANACGTRSSLVGYSIRLDSMVSASSRIVYATTGIVLRMLEGRESLSDCTHIIIDEVHERSIDSDFLLIVLRELLETRKDLKVILMSATVDAEKIASYMGGCPVISVPGRTFPVTAHFLEDVVELTRYRLDPHTDSPYVAKKMRMYGGRPRKADLSDDIPPDDDDEQDSGPGAAAITKPNLSKQSRITLDCLDHHAINYDLIVLLLENLCFYKQELVPFSAAILIFLPSLESIRRLTDTLEGHQAFGTNQFLVLPLHSTISNDNQGLVFNVPRPGVRKIVISTNLAETGVTIPDITAVIDTGKHREMRFDEKRQISRLVETFVAQSNASQRRGRAGRVREGVCFHLFTKHRHDTMMAEHPQPEMLRLSLQDLALRIKIMKIGTSSIEDVLLRALDPPLQVNIQRAVPSLVEAKAITTTEEITPLGRHLAKLPMDVHLGKFLIMACIFNCLDAALTITATLNSKSPWLTPFGRESEADAVKRGFKVENSDFLTTYNAYCSWREASSNGYEREFCRKSFLSQQNLQMIEELRQQYFSFLVDAGFIQITEAQKRDLVSTRFGKSRTRFVRVPDELDTHSKDPKAVMACLAASLYPKLLVIDPQNGQMRTLANSAPAAIHPSSVNFAPGRRIDFGNAKFIAFFTAMHTKKLYVWESGAVDERAVYLLCGNADFQLAAHSLSIDRKVKTRLEPKTSIAMKVLRQKWNAFFLAKMKNPGATSDPQQLEWLELVKEALVSAPKDEDEGKKKEKRDPVKLSVVRNT</sequence>
<dbReference type="InterPro" id="IPR027417">
    <property type="entry name" value="P-loop_NTPase"/>
</dbReference>
<dbReference type="OrthoDB" id="5600252at2759"/>
<keyword evidence="4" id="KW-0934">Plastid</keyword>
<evidence type="ECO:0000256" key="4">
    <source>
        <dbReference type="ARBA" id="ARBA00022640"/>
    </source>
</evidence>
<dbReference type="PROSITE" id="PS51192">
    <property type="entry name" value="HELICASE_ATP_BIND_1"/>
    <property type="match status" value="1"/>
</dbReference>
<evidence type="ECO:0000256" key="1">
    <source>
        <dbReference type="ARBA" id="ARBA00004229"/>
    </source>
</evidence>
<dbReference type="Proteomes" id="UP000193467">
    <property type="component" value="Unassembled WGS sequence"/>
</dbReference>
<feature type="region of interest" description="Disordered" evidence="12">
    <location>
        <begin position="1487"/>
        <end position="1510"/>
    </location>
</feature>
<dbReference type="CDD" id="cd18791">
    <property type="entry name" value="SF2_C_RHA"/>
    <property type="match status" value="1"/>
</dbReference>
<feature type="compositionally biased region" description="Acidic residues" evidence="12">
    <location>
        <begin position="908"/>
        <end position="920"/>
    </location>
</feature>
<feature type="region of interest" description="Disordered" evidence="12">
    <location>
        <begin position="223"/>
        <end position="263"/>
    </location>
</feature>
<feature type="compositionally biased region" description="Low complexity" evidence="12">
    <location>
        <begin position="405"/>
        <end position="451"/>
    </location>
</feature>
<proteinExistence type="predicted"/>
<dbReference type="InterPro" id="IPR056890">
    <property type="entry name" value="UBA_DHX29-like"/>
</dbReference>
<dbReference type="GO" id="GO:0016787">
    <property type="term" value="F:hydrolase activity"/>
    <property type="evidence" value="ECO:0007669"/>
    <property type="project" value="UniProtKB-KW"/>
</dbReference>
<dbReference type="InterPro" id="IPR014001">
    <property type="entry name" value="Helicase_ATP-bd"/>
</dbReference>
<evidence type="ECO:0000313" key="15">
    <source>
        <dbReference type="EMBL" id="ORY91632.1"/>
    </source>
</evidence>
<evidence type="ECO:0000256" key="10">
    <source>
        <dbReference type="ARBA" id="ARBA00022946"/>
    </source>
</evidence>
<evidence type="ECO:0000259" key="13">
    <source>
        <dbReference type="PROSITE" id="PS51192"/>
    </source>
</evidence>
<dbReference type="FunFam" id="1.20.120.1080:FF:000002">
    <property type="entry name" value="Putative ATP-dependent RNA helicase DHX36"/>
    <property type="match status" value="1"/>
</dbReference>
<accession>A0A1Y2G556</accession>
<dbReference type="InterPro" id="IPR011709">
    <property type="entry name" value="DEAD-box_helicase_OB_fold"/>
</dbReference>
<dbReference type="EMBL" id="MCGR01000002">
    <property type="protein sequence ID" value="ORY91632.1"/>
    <property type="molecule type" value="Genomic_DNA"/>
</dbReference>
<feature type="region of interest" description="Disordered" evidence="12">
    <location>
        <begin position="1"/>
        <end position="84"/>
    </location>
</feature>
<keyword evidence="8" id="KW-0067">ATP-binding</keyword>
<dbReference type="Gene3D" id="3.40.50.300">
    <property type="entry name" value="P-loop containing nucleotide triphosphate hydrolases"/>
    <property type="match status" value="2"/>
</dbReference>
<dbReference type="Pfam" id="PF21010">
    <property type="entry name" value="HA2_C"/>
    <property type="match status" value="1"/>
</dbReference>
<keyword evidence="10" id="KW-0809">Transit peptide</keyword>
<dbReference type="GO" id="GO:0003724">
    <property type="term" value="F:RNA helicase activity"/>
    <property type="evidence" value="ECO:0007669"/>
    <property type="project" value="UniProtKB-EC"/>
</dbReference>
<comment type="subcellular location">
    <subcellularLocation>
        <location evidence="1">Plastid</location>
        <location evidence="1">Chloroplast</location>
    </subcellularLocation>
</comment>
<dbReference type="CDD" id="cd17917">
    <property type="entry name" value="DEXHc_RHA-like"/>
    <property type="match status" value="1"/>
</dbReference>
<evidence type="ECO:0000256" key="3">
    <source>
        <dbReference type="ARBA" id="ARBA00022528"/>
    </source>
</evidence>
<reference evidence="15 16" key="1">
    <citation type="submission" date="2016-07" db="EMBL/GenBank/DDBJ databases">
        <title>Pervasive Adenine N6-methylation of Active Genes in Fungi.</title>
        <authorList>
            <consortium name="DOE Joint Genome Institute"/>
            <person name="Mondo S.J."/>
            <person name="Dannebaum R.O."/>
            <person name="Kuo R.C."/>
            <person name="Labutti K."/>
            <person name="Haridas S."/>
            <person name="Kuo A."/>
            <person name="Salamov A."/>
            <person name="Ahrendt S.R."/>
            <person name="Lipzen A."/>
            <person name="Sullivan W."/>
            <person name="Andreopoulos W.B."/>
            <person name="Clum A."/>
            <person name="Lindquist E."/>
            <person name="Daum C."/>
            <person name="Ramamoorthy G.K."/>
            <person name="Gryganskyi A."/>
            <person name="Culley D."/>
            <person name="Magnuson J.K."/>
            <person name="James T.Y."/>
            <person name="O'Malley M.A."/>
            <person name="Stajich J.E."/>
            <person name="Spatafora J.W."/>
            <person name="Visel A."/>
            <person name="Grigoriev I.V."/>
        </authorList>
    </citation>
    <scope>NUCLEOTIDE SEQUENCE [LARGE SCALE GENOMIC DNA]</scope>
    <source>
        <strain evidence="15 16">62-1032</strain>
    </source>
</reference>
<dbReference type="GO" id="GO:0005524">
    <property type="term" value="F:ATP binding"/>
    <property type="evidence" value="ECO:0007669"/>
    <property type="project" value="UniProtKB-KW"/>
</dbReference>
<dbReference type="SMART" id="SM00847">
    <property type="entry name" value="HA2"/>
    <property type="match status" value="1"/>
</dbReference>
<evidence type="ECO:0000256" key="8">
    <source>
        <dbReference type="ARBA" id="ARBA00022840"/>
    </source>
</evidence>
<evidence type="ECO:0000256" key="2">
    <source>
        <dbReference type="ARBA" id="ARBA00012552"/>
    </source>
</evidence>
<name>A0A1Y2G556_9BASI</name>
<keyword evidence="7" id="KW-0347">Helicase</keyword>
<dbReference type="SMART" id="SM00487">
    <property type="entry name" value="DEXDc"/>
    <property type="match status" value="1"/>
</dbReference>
<dbReference type="GO" id="GO:0003723">
    <property type="term" value="F:RNA binding"/>
    <property type="evidence" value="ECO:0007669"/>
    <property type="project" value="UniProtKB-KW"/>
</dbReference>